<evidence type="ECO:0000313" key="2">
    <source>
        <dbReference type="Proteomes" id="UP000778951"/>
    </source>
</evidence>
<name>A0A968GFF8_9SPIO</name>
<reference evidence="1" key="1">
    <citation type="submission" date="2020-03" db="EMBL/GenBank/DDBJ databases">
        <title>Spirochaetal bacteria isolated from arthropods constitute a novel genus Entomospira genus novum within the order Spirochaetales.</title>
        <authorList>
            <person name="Grana-Miraglia L."/>
            <person name="Sikutova S."/>
            <person name="Fingerle V."/>
            <person name="Sing A."/>
            <person name="Castillo-Ramirez S."/>
            <person name="Margos G."/>
            <person name="Rudolf I."/>
        </authorList>
    </citation>
    <scope>NUCLEOTIDE SEQUENCE</scope>
    <source>
        <strain evidence="1">BR149</strain>
    </source>
</reference>
<protein>
    <submittedName>
        <fullName evidence="1">Uncharacterized protein</fullName>
    </submittedName>
</protein>
<sequence length="149" mass="16354">MRRDSANTNRFSISFQVGSFMYSPTSMSGGDIQNGSSMAITKDGGYIYNNANSPDSCTVTINAMPSSIYNGLVGVWNDQLNGVRRLKKSFVHKAYLHNDSTRKYTQRTFSDFVLASKPTVSIPQFGGEPTITLTFSLINEVSDEGADIE</sequence>
<dbReference type="RefSeq" id="WP_167695406.1">
    <property type="nucleotide sequence ID" value="NZ_CP118181.1"/>
</dbReference>
<dbReference type="Proteomes" id="UP000778951">
    <property type="component" value="Unassembled WGS sequence"/>
</dbReference>
<accession>A0A968GFF8</accession>
<dbReference type="AlphaFoldDB" id="A0A968GFF8"/>
<evidence type="ECO:0000313" key="1">
    <source>
        <dbReference type="EMBL" id="NIZ69312.1"/>
    </source>
</evidence>
<organism evidence="1 2">
    <name type="scientific">Entomospira culicis</name>
    <dbReference type="NCBI Taxonomy" id="2719989"/>
    <lineage>
        <taxon>Bacteria</taxon>
        <taxon>Pseudomonadati</taxon>
        <taxon>Spirochaetota</taxon>
        <taxon>Spirochaetia</taxon>
        <taxon>Spirochaetales</taxon>
        <taxon>Spirochaetaceae</taxon>
        <taxon>Entomospira</taxon>
    </lineage>
</organism>
<keyword evidence="2" id="KW-1185">Reference proteome</keyword>
<gene>
    <name evidence="1" type="ORF">HCT48_03670</name>
</gene>
<proteinExistence type="predicted"/>
<comment type="caution">
    <text evidence="1">The sequence shown here is derived from an EMBL/GenBank/DDBJ whole genome shotgun (WGS) entry which is preliminary data.</text>
</comment>
<dbReference type="EMBL" id="JAATLM010000001">
    <property type="protein sequence ID" value="NIZ69312.1"/>
    <property type="molecule type" value="Genomic_DNA"/>
</dbReference>